<sequence>MRLLLDENISWRLAGYLRPHCAAVVHVRDLGLANSPDTSIWRYAKQHGYDVLTKDEDFLRLVVAEGFPPRVVAVQNAQVPVAKLAEYPLARLPQLQEFLAAEQGVLGAGDAAGVVGPVVDALEGAEEGLLDLGDERGAGVVGRK</sequence>
<dbReference type="RefSeq" id="WP_138079157.1">
    <property type="nucleotide sequence ID" value="NZ_VAJM01000008.1"/>
</dbReference>
<dbReference type="Proteomes" id="UP000305517">
    <property type="component" value="Unassembled WGS sequence"/>
</dbReference>
<dbReference type="OrthoDB" id="27473at2"/>
<evidence type="ECO:0000313" key="2">
    <source>
        <dbReference type="EMBL" id="TLM91048.1"/>
    </source>
</evidence>
<evidence type="ECO:0000259" key="1">
    <source>
        <dbReference type="Pfam" id="PF18480"/>
    </source>
</evidence>
<dbReference type="AlphaFoldDB" id="A0A5R8WMS9"/>
<gene>
    <name evidence="2" type="ORF">FDY95_15735</name>
</gene>
<evidence type="ECO:0000313" key="3">
    <source>
        <dbReference type="Proteomes" id="UP000305517"/>
    </source>
</evidence>
<reference evidence="2 3" key="1">
    <citation type="submission" date="2019-05" db="EMBL/GenBank/DDBJ databases">
        <title>Hymenobacter edaphi sp. nov., isolated from abandoned arsenic-contaminated farmland soil.</title>
        <authorList>
            <person name="Nie L."/>
        </authorList>
    </citation>
    <scope>NUCLEOTIDE SEQUENCE [LARGE SCALE GENOMIC DNA]</scope>
    <source>
        <strain evidence="2 3">1-3-3-8</strain>
    </source>
</reference>
<dbReference type="InterPro" id="IPR041049">
    <property type="entry name" value="DUF5615"/>
</dbReference>
<name>A0A5R8WMS9_9BACT</name>
<protein>
    <recommendedName>
        <fullName evidence="1">DUF5615 domain-containing protein</fullName>
    </recommendedName>
</protein>
<proteinExistence type="predicted"/>
<keyword evidence="3" id="KW-1185">Reference proteome</keyword>
<feature type="domain" description="DUF5615" evidence="1">
    <location>
        <begin position="1"/>
        <end position="100"/>
    </location>
</feature>
<organism evidence="2 3">
    <name type="scientific">Hymenobacter jeollabukensis</name>
    <dbReference type="NCBI Taxonomy" id="2025313"/>
    <lineage>
        <taxon>Bacteria</taxon>
        <taxon>Pseudomonadati</taxon>
        <taxon>Bacteroidota</taxon>
        <taxon>Cytophagia</taxon>
        <taxon>Cytophagales</taxon>
        <taxon>Hymenobacteraceae</taxon>
        <taxon>Hymenobacter</taxon>
    </lineage>
</organism>
<comment type="caution">
    <text evidence="2">The sequence shown here is derived from an EMBL/GenBank/DDBJ whole genome shotgun (WGS) entry which is preliminary data.</text>
</comment>
<accession>A0A5R8WMS9</accession>
<dbReference type="Pfam" id="PF18480">
    <property type="entry name" value="DUF5615"/>
    <property type="match status" value="1"/>
</dbReference>
<dbReference type="EMBL" id="VAJM01000008">
    <property type="protein sequence ID" value="TLM91048.1"/>
    <property type="molecule type" value="Genomic_DNA"/>
</dbReference>